<gene>
    <name evidence="4" type="ORF">SAMN04487818_108233</name>
</gene>
<accession>A0A1H9VC86</accession>
<evidence type="ECO:0000259" key="3">
    <source>
        <dbReference type="Pfam" id="PF13676"/>
    </source>
</evidence>
<name>A0A1H9VC86_9PSEU</name>
<dbReference type="Proteomes" id="UP000199051">
    <property type="component" value="Unassembled WGS sequence"/>
</dbReference>
<dbReference type="STRING" id="155974.SAMN04487818_108233"/>
<feature type="domain" description="TIR" evidence="3">
    <location>
        <begin position="3"/>
        <end position="86"/>
    </location>
</feature>
<feature type="transmembrane region" description="Helical" evidence="2">
    <location>
        <begin position="283"/>
        <end position="304"/>
    </location>
</feature>
<dbReference type="SUPFAM" id="SSF52200">
    <property type="entry name" value="Toll/Interleukin receptor TIR domain"/>
    <property type="match status" value="1"/>
</dbReference>
<dbReference type="RefSeq" id="WP_092780561.1">
    <property type="nucleotide sequence ID" value="NZ_FOGI01000008.1"/>
</dbReference>
<organism evidence="4 5">
    <name type="scientific">Actinokineospora terrae</name>
    <dbReference type="NCBI Taxonomy" id="155974"/>
    <lineage>
        <taxon>Bacteria</taxon>
        <taxon>Bacillati</taxon>
        <taxon>Actinomycetota</taxon>
        <taxon>Actinomycetes</taxon>
        <taxon>Pseudonocardiales</taxon>
        <taxon>Pseudonocardiaceae</taxon>
        <taxon>Actinokineospora</taxon>
    </lineage>
</organism>
<proteinExistence type="predicted"/>
<evidence type="ECO:0000313" key="5">
    <source>
        <dbReference type="Proteomes" id="UP000199051"/>
    </source>
</evidence>
<keyword evidence="2" id="KW-0812">Transmembrane</keyword>
<protein>
    <recommendedName>
        <fullName evidence="3">TIR domain-containing protein</fullName>
    </recommendedName>
</protein>
<evidence type="ECO:0000313" key="4">
    <source>
        <dbReference type="EMBL" id="SES19054.1"/>
    </source>
</evidence>
<evidence type="ECO:0000256" key="2">
    <source>
        <dbReference type="SAM" id="Phobius"/>
    </source>
</evidence>
<keyword evidence="2" id="KW-0472">Membrane</keyword>
<sequence length="400" mass="43799">MQVFVSHAPSDRDVAAGLRADLAQLGRQVSLDRGEPTGARWWEGVLQRVQRCDVFVLVASPAAVRSPGCLAALRYARALRRPVLVVTAVATALPADAETAPVFAPAGMEISERVPKLRGVLLALPAAPPLPDPLPADPAVPYLDPIRQRLDEPGLEPAELRELLRQLRLRLRDEHERAAVWGLLVRMRARTDLPAPLAAEVEKVLAPGWQPDPERRVEKRYWDGQAWTTLVRHENREFNERRVPPPEATWSGDPTPTRPRPTTAARPAPKSKAVVRTQDRTRLFVIGGGVVVIAAAVVAGVLLFDPSSSDPTAAAREFVDAVNIADTTVLAQLTCERDRPRAADIFLRPGTRFTLESVDADADPPSFTILATDAATTATDRRTYPMVEESGEWLVCQSTR</sequence>
<dbReference type="Pfam" id="PF13676">
    <property type="entry name" value="TIR_2"/>
    <property type="match status" value="1"/>
</dbReference>
<keyword evidence="5" id="KW-1185">Reference proteome</keyword>
<evidence type="ECO:0000256" key="1">
    <source>
        <dbReference type="SAM" id="MobiDB-lite"/>
    </source>
</evidence>
<dbReference type="InterPro" id="IPR000157">
    <property type="entry name" value="TIR_dom"/>
</dbReference>
<dbReference type="AlphaFoldDB" id="A0A1H9VC86"/>
<dbReference type="EMBL" id="FOGI01000008">
    <property type="protein sequence ID" value="SES19054.1"/>
    <property type="molecule type" value="Genomic_DNA"/>
</dbReference>
<dbReference type="Gene3D" id="3.40.50.10140">
    <property type="entry name" value="Toll/interleukin-1 receptor homology (TIR) domain"/>
    <property type="match status" value="1"/>
</dbReference>
<reference evidence="5" key="1">
    <citation type="submission" date="2016-10" db="EMBL/GenBank/DDBJ databases">
        <authorList>
            <person name="Varghese N."/>
            <person name="Submissions S."/>
        </authorList>
    </citation>
    <scope>NUCLEOTIDE SEQUENCE [LARGE SCALE GENOMIC DNA]</scope>
    <source>
        <strain evidence="5">DSM 44260</strain>
    </source>
</reference>
<dbReference type="GO" id="GO:0007165">
    <property type="term" value="P:signal transduction"/>
    <property type="evidence" value="ECO:0007669"/>
    <property type="project" value="InterPro"/>
</dbReference>
<keyword evidence="2" id="KW-1133">Transmembrane helix</keyword>
<feature type="region of interest" description="Disordered" evidence="1">
    <location>
        <begin position="238"/>
        <end position="272"/>
    </location>
</feature>
<dbReference type="InterPro" id="IPR035897">
    <property type="entry name" value="Toll_tir_struct_dom_sf"/>
</dbReference>